<dbReference type="InterPro" id="IPR056423">
    <property type="entry name" value="BACK_BPM_SPOP"/>
</dbReference>
<dbReference type="PROSITE" id="PS50097">
    <property type="entry name" value="BTB"/>
    <property type="match status" value="1"/>
</dbReference>
<comment type="similarity">
    <text evidence="2">Belongs to the Tdpoz family.</text>
</comment>
<dbReference type="EMBL" id="OZ075138">
    <property type="protein sequence ID" value="CAL5011297.1"/>
    <property type="molecule type" value="Genomic_DNA"/>
</dbReference>
<dbReference type="SUPFAM" id="SSF49599">
    <property type="entry name" value="TRAF domain-like"/>
    <property type="match status" value="1"/>
</dbReference>
<dbReference type="Proteomes" id="UP001497457">
    <property type="component" value="Chromosome 28b"/>
</dbReference>
<dbReference type="Gene3D" id="2.60.210.10">
    <property type="entry name" value="Apoptosis, Tumor Necrosis Factor Receptor Associated Protein 2, Chain A"/>
    <property type="match status" value="1"/>
</dbReference>
<dbReference type="InterPro" id="IPR045005">
    <property type="entry name" value="BPM1-6"/>
</dbReference>
<evidence type="ECO:0000313" key="5">
    <source>
        <dbReference type="EMBL" id="CAL5011297.1"/>
    </source>
</evidence>
<dbReference type="PANTHER" id="PTHR26379">
    <property type="entry name" value="BTB/POZ AND MATH DOMAIN-CONTAINING PROTEIN 1"/>
    <property type="match status" value="1"/>
</dbReference>
<evidence type="ECO:0000259" key="4">
    <source>
        <dbReference type="PROSITE" id="PS50144"/>
    </source>
</evidence>
<dbReference type="PROSITE" id="PS50144">
    <property type="entry name" value="MATH"/>
    <property type="match status" value="1"/>
</dbReference>
<dbReference type="AlphaFoldDB" id="A0ABC9C4X8"/>
<reference evidence="6" key="1">
    <citation type="submission" date="2024-06" db="EMBL/GenBank/DDBJ databases">
        <authorList>
            <person name="Ryan C."/>
        </authorList>
    </citation>
    <scope>NUCLEOTIDE SEQUENCE [LARGE SCALE GENOMIC DNA]</scope>
</reference>
<name>A0ABC9C4X8_9POAL</name>
<keyword evidence="6" id="KW-1185">Reference proteome</keyword>
<evidence type="ECO:0000313" key="6">
    <source>
        <dbReference type="Proteomes" id="UP001497457"/>
    </source>
</evidence>
<dbReference type="InterPro" id="IPR008974">
    <property type="entry name" value="TRAF-like"/>
</dbReference>
<dbReference type="InterPro" id="IPR000210">
    <property type="entry name" value="BTB/POZ_dom"/>
</dbReference>
<feature type="domain" description="BTB" evidence="3">
    <location>
        <begin position="183"/>
        <end position="251"/>
    </location>
</feature>
<organism evidence="5 6">
    <name type="scientific">Urochloa decumbens</name>
    <dbReference type="NCBI Taxonomy" id="240449"/>
    <lineage>
        <taxon>Eukaryota</taxon>
        <taxon>Viridiplantae</taxon>
        <taxon>Streptophyta</taxon>
        <taxon>Embryophyta</taxon>
        <taxon>Tracheophyta</taxon>
        <taxon>Spermatophyta</taxon>
        <taxon>Magnoliopsida</taxon>
        <taxon>Liliopsida</taxon>
        <taxon>Poales</taxon>
        <taxon>Poaceae</taxon>
        <taxon>PACMAD clade</taxon>
        <taxon>Panicoideae</taxon>
        <taxon>Panicodae</taxon>
        <taxon>Paniceae</taxon>
        <taxon>Melinidinae</taxon>
        <taxon>Urochloa</taxon>
    </lineage>
</organism>
<comment type="pathway">
    <text evidence="1">Protein modification; protein ubiquitination.</text>
</comment>
<sequence>MEAAPERPMKRTSSAYIAESAQGTHSFKVAMKRVAGGAGAYMSSDIFAIGGYDWRIRCYPRGSSTGGKNYVAVLLDLLTEGIEVQVIYDFRLLDRATGEFTSVSSEKELSTPSRGPWGDSCFIKRSALGASSSYLHDDGCIVIECDVTVVKQSLVAEMAVEVQVPPSDMLDDLGKLLESEEGADVMFEVKGEVFHAHEVVLAARSPVLKEILRGLARDNDEMKSVMIGDVEPDVFKALLRFIYRDSLPAMDDDADGGETNEEMLWCLLVAAEKYGMERMKLVCIDILCKRFDDKSVVGTLALADKHRCTEVRDACVEFMKRECPAVYIDLWEKAARSPKI</sequence>
<dbReference type="CDD" id="cd00121">
    <property type="entry name" value="MATH"/>
    <property type="match status" value="1"/>
</dbReference>
<dbReference type="Pfam" id="PF22486">
    <property type="entry name" value="MATH_2"/>
    <property type="match status" value="1"/>
</dbReference>
<dbReference type="Pfam" id="PF24570">
    <property type="entry name" value="BACK_BPM_SPOP"/>
    <property type="match status" value="1"/>
</dbReference>
<dbReference type="InterPro" id="IPR011333">
    <property type="entry name" value="SKP1/BTB/POZ_sf"/>
</dbReference>
<dbReference type="SMART" id="SM00225">
    <property type="entry name" value="BTB"/>
    <property type="match status" value="1"/>
</dbReference>
<reference evidence="5 6" key="2">
    <citation type="submission" date="2024-10" db="EMBL/GenBank/DDBJ databases">
        <authorList>
            <person name="Ryan C."/>
        </authorList>
    </citation>
    <scope>NUCLEOTIDE SEQUENCE [LARGE SCALE GENOMIC DNA]</scope>
</reference>
<feature type="domain" description="MATH" evidence="4">
    <location>
        <begin position="24"/>
        <end position="147"/>
    </location>
</feature>
<dbReference type="PANTHER" id="PTHR26379:SF474">
    <property type="entry name" value="OS08G0228200 PROTEIN"/>
    <property type="match status" value="1"/>
</dbReference>
<gene>
    <name evidence="5" type="ORF">URODEC1_LOCUS70385</name>
</gene>
<dbReference type="InterPro" id="IPR002083">
    <property type="entry name" value="MATH/TRAF_dom"/>
</dbReference>
<evidence type="ECO:0000259" key="3">
    <source>
        <dbReference type="PROSITE" id="PS50097"/>
    </source>
</evidence>
<dbReference type="Gene3D" id="3.30.710.10">
    <property type="entry name" value="Potassium Channel Kv1.1, Chain A"/>
    <property type="match status" value="1"/>
</dbReference>
<evidence type="ECO:0000256" key="1">
    <source>
        <dbReference type="ARBA" id="ARBA00004906"/>
    </source>
</evidence>
<protein>
    <submittedName>
        <fullName evidence="5">Uncharacterized protein</fullName>
    </submittedName>
</protein>
<proteinExistence type="inferred from homology"/>
<evidence type="ECO:0000256" key="2">
    <source>
        <dbReference type="ARBA" id="ARBA00010846"/>
    </source>
</evidence>
<accession>A0ABC9C4X8</accession>
<dbReference type="SUPFAM" id="SSF54695">
    <property type="entry name" value="POZ domain"/>
    <property type="match status" value="1"/>
</dbReference>
<dbReference type="Pfam" id="PF00651">
    <property type="entry name" value="BTB"/>
    <property type="match status" value="1"/>
</dbReference>